<reference evidence="2 3" key="2">
    <citation type="journal article" date="2017" name="Nature">
        <title>The Apostasia genome and the evolution of orchids.</title>
        <authorList>
            <person name="Zhang G.Q."/>
            <person name="Liu K.W."/>
            <person name="Li Z."/>
            <person name="Lohaus R."/>
            <person name="Hsiao Y.Y."/>
            <person name="Niu S.C."/>
            <person name="Wang J.Y."/>
            <person name="Lin Y.C."/>
            <person name="Xu Q."/>
            <person name="Chen L.J."/>
            <person name="Yoshida K."/>
            <person name="Fujiwara S."/>
            <person name="Wang Z.W."/>
            <person name="Zhang Y.Q."/>
            <person name="Mitsuda N."/>
            <person name="Wang M."/>
            <person name="Liu G.H."/>
            <person name="Pecoraro L."/>
            <person name="Huang H.X."/>
            <person name="Xiao X.J."/>
            <person name="Lin M."/>
            <person name="Wu X.Y."/>
            <person name="Wu W.L."/>
            <person name="Chen Y.Y."/>
            <person name="Chang S.B."/>
            <person name="Sakamoto S."/>
            <person name="Ohme-Takagi M."/>
            <person name="Yagi M."/>
            <person name="Zeng S.J."/>
            <person name="Shen C.Y."/>
            <person name="Yeh C.M."/>
            <person name="Luo Y.B."/>
            <person name="Tsai W.C."/>
            <person name="Van de Peer Y."/>
            <person name="Liu Z.J."/>
        </authorList>
    </citation>
    <scope>NUCLEOTIDE SEQUENCE [LARGE SCALE GENOMIC DNA]</scope>
    <source>
        <tissue evidence="2">The whole plant</tissue>
    </source>
</reference>
<evidence type="ECO:0000313" key="2">
    <source>
        <dbReference type="EMBL" id="PKU79352.1"/>
    </source>
</evidence>
<protein>
    <submittedName>
        <fullName evidence="2">Uncharacterized protein</fullName>
    </submittedName>
</protein>
<sequence length="66" mass="6972">MLEASTRFAGSDSAQSVGESTGFRGSFDRYNVSGISVEFSVFPFFFVEVSTAADGSSKPVTNNGSF</sequence>
<proteinExistence type="predicted"/>
<evidence type="ECO:0000313" key="3">
    <source>
        <dbReference type="Proteomes" id="UP000233837"/>
    </source>
</evidence>
<dbReference type="Proteomes" id="UP000233837">
    <property type="component" value="Unassembled WGS sequence"/>
</dbReference>
<organism evidence="2 3">
    <name type="scientific">Dendrobium catenatum</name>
    <dbReference type="NCBI Taxonomy" id="906689"/>
    <lineage>
        <taxon>Eukaryota</taxon>
        <taxon>Viridiplantae</taxon>
        <taxon>Streptophyta</taxon>
        <taxon>Embryophyta</taxon>
        <taxon>Tracheophyta</taxon>
        <taxon>Spermatophyta</taxon>
        <taxon>Magnoliopsida</taxon>
        <taxon>Liliopsida</taxon>
        <taxon>Asparagales</taxon>
        <taxon>Orchidaceae</taxon>
        <taxon>Epidendroideae</taxon>
        <taxon>Malaxideae</taxon>
        <taxon>Dendrobiinae</taxon>
        <taxon>Dendrobium</taxon>
    </lineage>
</organism>
<keyword evidence="3" id="KW-1185">Reference proteome</keyword>
<evidence type="ECO:0000256" key="1">
    <source>
        <dbReference type="SAM" id="MobiDB-lite"/>
    </source>
</evidence>
<dbReference type="AlphaFoldDB" id="A0A2I0WUL0"/>
<feature type="region of interest" description="Disordered" evidence="1">
    <location>
        <begin position="1"/>
        <end position="24"/>
    </location>
</feature>
<dbReference type="EMBL" id="KZ502442">
    <property type="protein sequence ID" value="PKU79352.1"/>
    <property type="molecule type" value="Genomic_DNA"/>
</dbReference>
<accession>A0A2I0WUL0</accession>
<gene>
    <name evidence="2" type="ORF">MA16_Dca000697</name>
</gene>
<name>A0A2I0WUL0_9ASPA</name>
<reference evidence="2 3" key="1">
    <citation type="journal article" date="2016" name="Sci. Rep.">
        <title>The Dendrobium catenatum Lindl. genome sequence provides insights into polysaccharide synthase, floral development and adaptive evolution.</title>
        <authorList>
            <person name="Zhang G.Q."/>
            <person name="Xu Q."/>
            <person name="Bian C."/>
            <person name="Tsai W.C."/>
            <person name="Yeh C.M."/>
            <person name="Liu K.W."/>
            <person name="Yoshida K."/>
            <person name="Zhang L.S."/>
            <person name="Chang S.B."/>
            <person name="Chen F."/>
            <person name="Shi Y."/>
            <person name="Su Y.Y."/>
            <person name="Zhang Y.Q."/>
            <person name="Chen L.J."/>
            <person name="Yin Y."/>
            <person name="Lin M."/>
            <person name="Huang H."/>
            <person name="Deng H."/>
            <person name="Wang Z.W."/>
            <person name="Zhu S.L."/>
            <person name="Zhao X."/>
            <person name="Deng C."/>
            <person name="Niu S.C."/>
            <person name="Huang J."/>
            <person name="Wang M."/>
            <person name="Liu G.H."/>
            <person name="Yang H.J."/>
            <person name="Xiao X.J."/>
            <person name="Hsiao Y.Y."/>
            <person name="Wu W.L."/>
            <person name="Chen Y.Y."/>
            <person name="Mitsuda N."/>
            <person name="Ohme-Takagi M."/>
            <person name="Luo Y.B."/>
            <person name="Van de Peer Y."/>
            <person name="Liu Z.J."/>
        </authorList>
    </citation>
    <scope>NUCLEOTIDE SEQUENCE [LARGE SCALE GENOMIC DNA]</scope>
    <source>
        <tissue evidence="2">The whole plant</tissue>
    </source>
</reference>